<dbReference type="Gene3D" id="4.10.280.10">
    <property type="entry name" value="Helix-loop-helix DNA-binding domain"/>
    <property type="match status" value="1"/>
</dbReference>
<dbReference type="InterPro" id="IPR036638">
    <property type="entry name" value="HLH_DNA-bd_sf"/>
</dbReference>
<comment type="caution">
    <text evidence="4">The sequence shown here is derived from an EMBL/GenBank/DDBJ whole genome shotgun (WGS) entry which is preliminary data.</text>
</comment>
<dbReference type="SMART" id="SM00353">
    <property type="entry name" value="HLH"/>
    <property type="match status" value="1"/>
</dbReference>
<keyword evidence="5" id="KW-1185">Reference proteome</keyword>
<organism evidence="4 5">
    <name type="scientific">Taenia crassiceps</name>
    <dbReference type="NCBI Taxonomy" id="6207"/>
    <lineage>
        <taxon>Eukaryota</taxon>
        <taxon>Metazoa</taxon>
        <taxon>Spiralia</taxon>
        <taxon>Lophotrochozoa</taxon>
        <taxon>Platyhelminthes</taxon>
        <taxon>Cestoda</taxon>
        <taxon>Eucestoda</taxon>
        <taxon>Cyclophyllidea</taxon>
        <taxon>Taeniidae</taxon>
        <taxon>Taenia</taxon>
    </lineage>
</organism>
<dbReference type="InterPro" id="IPR011598">
    <property type="entry name" value="bHLH_dom"/>
</dbReference>
<dbReference type="EMBL" id="JAKROA010000004">
    <property type="protein sequence ID" value="KAL5107668.1"/>
    <property type="molecule type" value="Genomic_DNA"/>
</dbReference>
<feature type="region of interest" description="Disordered" evidence="2">
    <location>
        <begin position="38"/>
        <end position="77"/>
    </location>
</feature>
<name>A0ABR4QDK4_9CEST</name>
<dbReference type="PANTHER" id="PTHR23349:SF108">
    <property type="entry name" value="BHLH DOMAIN-CONTAINING PROTEIN"/>
    <property type="match status" value="1"/>
</dbReference>
<reference evidence="4 5" key="1">
    <citation type="journal article" date="2022" name="Front. Cell. Infect. Microbiol.">
        <title>The Genomes of Two Strains of Taenia crassiceps the Animal Model for the Study of Human Cysticercosis.</title>
        <authorList>
            <person name="Bobes R.J."/>
            <person name="Estrada K."/>
            <person name="Rios-Valencia D.G."/>
            <person name="Calderon-Gallegos A."/>
            <person name="de la Torre P."/>
            <person name="Carrero J.C."/>
            <person name="Sanchez-Flores A."/>
            <person name="Laclette J.P."/>
        </authorList>
    </citation>
    <scope>NUCLEOTIDE SEQUENCE [LARGE SCALE GENOMIC DNA]</scope>
    <source>
        <strain evidence="4">WFUcys</strain>
    </source>
</reference>
<dbReference type="InterPro" id="IPR050283">
    <property type="entry name" value="E-box_TF_Regulators"/>
</dbReference>
<keyword evidence="1" id="KW-0238">DNA-binding</keyword>
<feature type="compositionally biased region" description="Basic and acidic residues" evidence="2">
    <location>
        <begin position="45"/>
        <end position="58"/>
    </location>
</feature>
<dbReference type="PROSITE" id="PS50888">
    <property type="entry name" value="BHLH"/>
    <property type="match status" value="1"/>
</dbReference>
<dbReference type="Proteomes" id="UP001651158">
    <property type="component" value="Unassembled WGS sequence"/>
</dbReference>
<feature type="compositionally biased region" description="Basic and acidic residues" evidence="2">
    <location>
        <begin position="67"/>
        <end position="77"/>
    </location>
</feature>
<evidence type="ECO:0000313" key="4">
    <source>
        <dbReference type="EMBL" id="KAL5107668.1"/>
    </source>
</evidence>
<proteinExistence type="predicted"/>
<evidence type="ECO:0000313" key="5">
    <source>
        <dbReference type="Proteomes" id="UP001651158"/>
    </source>
</evidence>
<feature type="domain" description="BHLH" evidence="3">
    <location>
        <begin position="65"/>
        <end position="134"/>
    </location>
</feature>
<evidence type="ECO:0000256" key="1">
    <source>
        <dbReference type="ARBA" id="ARBA00023125"/>
    </source>
</evidence>
<dbReference type="PANTHER" id="PTHR23349">
    <property type="entry name" value="BASIC HELIX-LOOP-HELIX TRANSCRIPTION FACTOR, TWIST"/>
    <property type="match status" value="1"/>
</dbReference>
<evidence type="ECO:0000256" key="2">
    <source>
        <dbReference type="SAM" id="MobiDB-lite"/>
    </source>
</evidence>
<protein>
    <submittedName>
        <fullName evidence="4">Helix-loop-helix protein 3</fullName>
    </submittedName>
</protein>
<accession>A0ABR4QDK4</accession>
<dbReference type="Pfam" id="PF00010">
    <property type="entry name" value="HLH"/>
    <property type="match status" value="1"/>
</dbReference>
<evidence type="ECO:0000259" key="3">
    <source>
        <dbReference type="PROSITE" id="PS50888"/>
    </source>
</evidence>
<sequence>MLHPWTPPLEPQQSHVYHLHIDPRSSDGYEALPMTAITEKDEETEVKRTEEVLVKESRGGGGTSETENQRNERERRRVQQVNAAFALLRQRLPVQSGPYEVADRTHRVSTRKRRGQRTSKVKILRAAIRYINELTGILRASEVVEHGQFA</sequence>
<dbReference type="SUPFAM" id="SSF47459">
    <property type="entry name" value="HLH, helix-loop-helix DNA-binding domain"/>
    <property type="match status" value="1"/>
</dbReference>
<gene>
    <name evidence="4" type="ORF">TcWFU_004620</name>
</gene>